<name>A0ABM6NLA2_PSEO7</name>
<keyword evidence="2" id="KW-1185">Reference proteome</keyword>
<gene>
    <name evidence="1" type="ORF">PPIS_b0456</name>
</gene>
<organism evidence="1 2">
    <name type="scientific">Pseudoalteromonas piscicida</name>
    <dbReference type="NCBI Taxonomy" id="43662"/>
    <lineage>
        <taxon>Bacteria</taxon>
        <taxon>Pseudomonadati</taxon>
        <taxon>Pseudomonadota</taxon>
        <taxon>Gammaproteobacteria</taxon>
        <taxon>Alteromonadales</taxon>
        <taxon>Pseudoalteromonadaceae</taxon>
        <taxon>Pseudoalteromonas</taxon>
    </lineage>
</organism>
<reference evidence="1 2" key="1">
    <citation type="submission" date="2015-06" db="EMBL/GenBank/DDBJ databases">
        <authorList>
            <person name="Xie B.-B."/>
            <person name="Rong J.-C."/>
            <person name="Qin Q.-L."/>
            <person name="Zhang Y.-Z."/>
        </authorList>
    </citation>
    <scope>NUCLEOTIDE SEQUENCE [LARGE SCALE GENOMIC DNA]</scope>
    <source>
        <strain evidence="1 2">JCM 20779</strain>
    </source>
</reference>
<evidence type="ECO:0000313" key="1">
    <source>
        <dbReference type="EMBL" id="ATD09607.1"/>
    </source>
</evidence>
<sequence length="57" mass="6660">MAKSSLRLLIVIIIIWEQQSIQLVYLVLPIKITHQELFNFSNRTFIRKLDQQGAGSF</sequence>
<proteinExistence type="predicted"/>
<protein>
    <submittedName>
        <fullName evidence="1">Uncharacterized protein</fullName>
    </submittedName>
</protein>
<dbReference type="Proteomes" id="UP000016521">
    <property type="component" value="Chromosome II"/>
</dbReference>
<evidence type="ECO:0000313" key="2">
    <source>
        <dbReference type="Proteomes" id="UP000016521"/>
    </source>
</evidence>
<accession>A0ABM6NLA2</accession>
<dbReference type="EMBL" id="CP011925">
    <property type="protein sequence ID" value="ATD09607.1"/>
    <property type="molecule type" value="Genomic_DNA"/>
</dbReference>